<dbReference type="Pfam" id="PF15397">
    <property type="entry name" value="DUF4618"/>
    <property type="match status" value="1"/>
</dbReference>
<comment type="caution">
    <text evidence="2">The sequence shown here is derived from an EMBL/GenBank/DDBJ whole genome shotgun (WGS) entry which is preliminary data.</text>
</comment>
<gene>
    <name evidence="2" type="ORF">JXQ802_LOCUS22848</name>
</gene>
<evidence type="ECO:0000313" key="3">
    <source>
        <dbReference type="Proteomes" id="UP000663870"/>
    </source>
</evidence>
<organism evidence="2 3">
    <name type="scientific">Rotaria sordida</name>
    <dbReference type="NCBI Taxonomy" id="392033"/>
    <lineage>
        <taxon>Eukaryota</taxon>
        <taxon>Metazoa</taxon>
        <taxon>Spiralia</taxon>
        <taxon>Gnathifera</taxon>
        <taxon>Rotifera</taxon>
        <taxon>Eurotatoria</taxon>
        <taxon>Bdelloidea</taxon>
        <taxon>Philodinida</taxon>
        <taxon>Philodinidae</taxon>
        <taxon>Rotaria</taxon>
    </lineage>
</organism>
<sequence length="361" mass="42219">MYSNSLSRQPSGGSALHSLHSHMSNTVIDYSPWTRQQQRRQPKSAGTTTTTIAAIVGPPPLRNERKCSGLCRHLRKDPSPLRFASENPAKIQWLTLQLQMYRTRIQSFLQRENDLKTNNARLRKTISNVEHSAHDTVAVNLRRFDQYKKTISLVETKQDEEKQELLDTIDQERQTLANEVEMYENQISSLENQLGDCQQFLKQLKTYKDSEYPEKEQTLQKLLQEIDETKLFSSEEVDELNRILEKQQEQHLENLRLTVAQLKEEQATAAFSDMHMSYLLVALDNDRMKEEIVIQEEKLRLLEIECEHMQKLNAKLKHEKRQAFDSRTLFPHVFRQDSMPICTPDMDIVIDFPERQTPLPV</sequence>
<reference evidence="2" key="1">
    <citation type="submission" date="2021-02" db="EMBL/GenBank/DDBJ databases">
        <authorList>
            <person name="Nowell W R."/>
        </authorList>
    </citation>
    <scope>NUCLEOTIDE SEQUENCE</scope>
</reference>
<dbReference type="PANTHER" id="PTHR28574">
    <property type="entry name" value="RIKEN CDNA 6820408C15"/>
    <property type="match status" value="1"/>
</dbReference>
<dbReference type="AlphaFoldDB" id="A0A814UAF0"/>
<accession>A0A814UAF0</accession>
<dbReference type="InterPro" id="IPR029236">
    <property type="entry name" value="DUF4618"/>
</dbReference>
<dbReference type="PANTHER" id="PTHR28574:SF1">
    <property type="entry name" value="RIKEN CDNA 6820408C15 GENE"/>
    <property type="match status" value="1"/>
</dbReference>
<keyword evidence="3" id="KW-1185">Reference proteome</keyword>
<feature type="coiled-coil region" evidence="1">
    <location>
        <begin position="166"/>
        <end position="193"/>
    </location>
</feature>
<name>A0A814UAF0_9BILA</name>
<evidence type="ECO:0000313" key="2">
    <source>
        <dbReference type="EMBL" id="CAF1171977.1"/>
    </source>
</evidence>
<feature type="coiled-coil region" evidence="1">
    <location>
        <begin position="230"/>
        <end position="319"/>
    </location>
</feature>
<evidence type="ECO:0000256" key="1">
    <source>
        <dbReference type="SAM" id="Coils"/>
    </source>
</evidence>
<proteinExistence type="predicted"/>
<protein>
    <submittedName>
        <fullName evidence="2">Uncharacterized protein</fullName>
    </submittedName>
</protein>
<dbReference type="Proteomes" id="UP000663870">
    <property type="component" value="Unassembled WGS sequence"/>
</dbReference>
<keyword evidence="1" id="KW-0175">Coiled coil</keyword>
<dbReference type="EMBL" id="CAJNOL010000703">
    <property type="protein sequence ID" value="CAF1171977.1"/>
    <property type="molecule type" value="Genomic_DNA"/>
</dbReference>